<protein>
    <recommendedName>
        <fullName evidence="3">Reverse transcriptase</fullName>
    </recommendedName>
</protein>
<accession>A0A9D4KMD2</accession>
<keyword evidence="2" id="KW-1185">Reference proteome</keyword>
<dbReference type="EMBL" id="JAIWYP010000004">
    <property type="protein sequence ID" value="KAH3841706.1"/>
    <property type="molecule type" value="Genomic_DNA"/>
</dbReference>
<reference evidence="1" key="1">
    <citation type="journal article" date="2019" name="bioRxiv">
        <title>The Genome of the Zebra Mussel, Dreissena polymorpha: A Resource for Invasive Species Research.</title>
        <authorList>
            <person name="McCartney M.A."/>
            <person name="Auch B."/>
            <person name="Kono T."/>
            <person name="Mallez S."/>
            <person name="Zhang Y."/>
            <person name="Obille A."/>
            <person name="Becker A."/>
            <person name="Abrahante J.E."/>
            <person name="Garbe J."/>
            <person name="Badalamenti J.P."/>
            <person name="Herman A."/>
            <person name="Mangelson H."/>
            <person name="Liachko I."/>
            <person name="Sullivan S."/>
            <person name="Sone E.D."/>
            <person name="Koren S."/>
            <person name="Silverstein K.A.T."/>
            <person name="Beckman K.B."/>
            <person name="Gohl D.M."/>
        </authorList>
    </citation>
    <scope>NUCLEOTIDE SEQUENCE</scope>
    <source>
        <strain evidence="1">Duluth1</strain>
        <tissue evidence="1">Whole animal</tissue>
    </source>
</reference>
<evidence type="ECO:0000313" key="2">
    <source>
        <dbReference type="Proteomes" id="UP000828390"/>
    </source>
</evidence>
<sequence>MECQEISPTSGKFNEWMTCRIVHGRQLTDAFEVRTGLRQGCLLSPFLYPTTNTGKYRKRQTW</sequence>
<evidence type="ECO:0008006" key="3">
    <source>
        <dbReference type="Google" id="ProtNLM"/>
    </source>
</evidence>
<comment type="caution">
    <text evidence="1">The sequence shown here is derived from an EMBL/GenBank/DDBJ whole genome shotgun (WGS) entry which is preliminary data.</text>
</comment>
<proteinExistence type="predicted"/>
<reference evidence="1" key="2">
    <citation type="submission" date="2020-11" db="EMBL/GenBank/DDBJ databases">
        <authorList>
            <person name="McCartney M.A."/>
            <person name="Auch B."/>
            <person name="Kono T."/>
            <person name="Mallez S."/>
            <person name="Becker A."/>
            <person name="Gohl D.M."/>
            <person name="Silverstein K.A.T."/>
            <person name="Koren S."/>
            <person name="Bechman K.B."/>
            <person name="Herman A."/>
            <person name="Abrahante J.E."/>
            <person name="Garbe J."/>
        </authorList>
    </citation>
    <scope>NUCLEOTIDE SEQUENCE</scope>
    <source>
        <strain evidence="1">Duluth1</strain>
        <tissue evidence="1">Whole animal</tissue>
    </source>
</reference>
<gene>
    <name evidence="1" type="ORF">DPMN_115179</name>
</gene>
<name>A0A9D4KMD2_DREPO</name>
<dbReference type="AlphaFoldDB" id="A0A9D4KMD2"/>
<dbReference type="Proteomes" id="UP000828390">
    <property type="component" value="Unassembled WGS sequence"/>
</dbReference>
<evidence type="ECO:0000313" key="1">
    <source>
        <dbReference type="EMBL" id="KAH3841706.1"/>
    </source>
</evidence>
<organism evidence="1 2">
    <name type="scientific">Dreissena polymorpha</name>
    <name type="common">Zebra mussel</name>
    <name type="synonym">Mytilus polymorpha</name>
    <dbReference type="NCBI Taxonomy" id="45954"/>
    <lineage>
        <taxon>Eukaryota</taxon>
        <taxon>Metazoa</taxon>
        <taxon>Spiralia</taxon>
        <taxon>Lophotrochozoa</taxon>
        <taxon>Mollusca</taxon>
        <taxon>Bivalvia</taxon>
        <taxon>Autobranchia</taxon>
        <taxon>Heteroconchia</taxon>
        <taxon>Euheterodonta</taxon>
        <taxon>Imparidentia</taxon>
        <taxon>Neoheterodontei</taxon>
        <taxon>Myida</taxon>
        <taxon>Dreissenoidea</taxon>
        <taxon>Dreissenidae</taxon>
        <taxon>Dreissena</taxon>
    </lineage>
</organism>